<dbReference type="InParanoid" id="A2E6N6"/>
<dbReference type="RefSeq" id="XP_001323853.1">
    <property type="nucleotide sequence ID" value="XM_001323818.1"/>
</dbReference>
<keyword evidence="1" id="KW-0472">Membrane</keyword>
<dbReference type="AlphaFoldDB" id="A2E6N6"/>
<organism evidence="2 3">
    <name type="scientific">Trichomonas vaginalis (strain ATCC PRA-98 / G3)</name>
    <dbReference type="NCBI Taxonomy" id="412133"/>
    <lineage>
        <taxon>Eukaryota</taxon>
        <taxon>Metamonada</taxon>
        <taxon>Parabasalia</taxon>
        <taxon>Trichomonadida</taxon>
        <taxon>Trichomonadidae</taxon>
        <taxon>Trichomonas</taxon>
    </lineage>
</organism>
<dbReference type="VEuPathDB" id="TrichDB:TVAGG3_0779810"/>
<feature type="transmembrane region" description="Helical" evidence="1">
    <location>
        <begin position="65"/>
        <end position="84"/>
    </location>
</feature>
<name>A2E6N6_TRIV3</name>
<sequence>MYFEQRTIAGNFNEGTYPDNLYTDEDNCEVIKNYHRMNKNAKEVFDSLLQYNIERSERYAPEFKLWLIIGLIVILFVTFLPINADILVYRKMVNEFCKILLNLPPKHKEEAKNPLMDDIAIDSSNTGAVAKKVAQYKLIVIILVTYILIFLLFASYIALCVTMMKSTENSSMLLKWYFYSVERMVLAKRNR</sequence>
<keyword evidence="3" id="KW-1185">Reference proteome</keyword>
<feature type="transmembrane region" description="Helical" evidence="1">
    <location>
        <begin position="138"/>
        <end position="162"/>
    </location>
</feature>
<protein>
    <submittedName>
        <fullName evidence="2">Uncharacterized protein</fullName>
    </submittedName>
</protein>
<dbReference type="VEuPathDB" id="TrichDB:TVAG_158530"/>
<evidence type="ECO:0000256" key="1">
    <source>
        <dbReference type="SAM" id="Phobius"/>
    </source>
</evidence>
<dbReference type="SMR" id="A2E6N6"/>
<gene>
    <name evidence="2" type="ORF">TVAG_158530</name>
</gene>
<accession>A2E6N6</accession>
<keyword evidence="1" id="KW-0812">Transmembrane</keyword>
<keyword evidence="1" id="KW-1133">Transmembrane helix</keyword>
<evidence type="ECO:0000313" key="2">
    <source>
        <dbReference type="EMBL" id="EAY11630.1"/>
    </source>
</evidence>
<reference evidence="2" key="2">
    <citation type="journal article" date="2007" name="Science">
        <title>Draft genome sequence of the sexually transmitted pathogen Trichomonas vaginalis.</title>
        <authorList>
            <person name="Carlton J.M."/>
            <person name="Hirt R.P."/>
            <person name="Silva J.C."/>
            <person name="Delcher A.L."/>
            <person name="Schatz M."/>
            <person name="Zhao Q."/>
            <person name="Wortman J.R."/>
            <person name="Bidwell S.L."/>
            <person name="Alsmark U.C.M."/>
            <person name="Besteiro S."/>
            <person name="Sicheritz-Ponten T."/>
            <person name="Noel C.J."/>
            <person name="Dacks J.B."/>
            <person name="Foster P.G."/>
            <person name="Simillion C."/>
            <person name="Van de Peer Y."/>
            <person name="Miranda-Saavedra D."/>
            <person name="Barton G.J."/>
            <person name="Westrop G.D."/>
            <person name="Mueller S."/>
            <person name="Dessi D."/>
            <person name="Fiori P.L."/>
            <person name="Ren Q."/>
            <person name="Paulsen I."/>
            <person name="Zhang H."/>
            <person name="Bastida-Corcuera F.D."/>
            <person name="Simoes-Barbosa A."/>
            <person name="Brown M.T."/>
            <person name="Hayes R.D."/>
            <person name="Mukherjee M."/>
            <person name="Okumura C.Y."/>
            <person name="Schneider R."/>
            <person name="Smith A.J."/>
            <person name="Vanacova S."/>
            <person name="Villalvazo M."/>
            <person name="Haas B.J."/>
            <person name="Pertea M."/>
            <person name="Feldblyum T.V."/>
            <person name="Utterback T.R."/>
            <person name="Shu C.L."/>
            <person name="Osoegawa K."/>
            <person name="de Jong P.J."/>
            <person name="Hrdy I."/>
            <person name="Horvathova L."/>
            <person name="Zubacova Z."/>
            <person name="Dolezal P."/>
            <person name="Malik S.B."/>
            <person name="Logsdon J.M. Jr."/>
            <person name="Henze K."/>
            <person name="Gupta A."/>
            <person name="Wang C.C."/>
            <person name="Dunne R.L."/>
            <person name="Upcroft J.A."/>
            <person name="Upcroft P."/>
            <person name="White O."/>
            <person name="Salzberg S.L."/>
            <person name="Tang P."/>
            <person name="Chiu C.-H."/>
            <person name="Lee Y.-S."/>
            <person name="Embley T.M."/>
            <person name="Coombs G.H."/>
            <person name="Mottram J.C."/>
            <person name="Tachezy J."/>
            <person name="Fraser-Liggett C.M."/>
            <person name="Johnson P.J."/>
        </authorList>
    </citation>
    <scope>NUCLEOTIDE SEQUENCE [LARGE SCALE GENOMIC DNA]</scope>
    <source>
        <strain evidence="2">G3</strain>
    </source>
</reference>
<proteinExistence type="predicted"/>
<reference evidence="2" key="1">
    <citation type="submission" date="2006-10" db="EMBL/GenBank/DDBJ databases">
        <authorList>
            <person name="Amadeo P."/>
            <person name="Zhao Q."/>
            <person name="Wortman J."/>
            <person name="Fraser-Liggett C."/>
            <person name="Carlton J."/>
        </authorList>
    </citation>
    <scope>NUCLEOTIDE SEQUENCE</scope>
    <source>
        <strain evidence="2">G3</strain>
    </source>
</reference>
<dbReference type="Proteomes" id="UP000001542">
    <property type="component" value="Unassembled WGS sequence"/>
</dbReference>
<dbReference type="EMBL" id="DS113315">
    <property type="protein sequence ID" value="EAY11630.1"/>
    <property type="molecule type" value="Genomic_DNA"/>
</dbReference>
<evidence type="ECO:0000313" key="3">
    <source>
        <dbReference type="Proteomes" id="UP000001542"/>
    </source>
</evidence>
<dbReference type="KEGG" id="tva:4769589"/>